<sequence length="68" mass="7601">MSAASPEHLLAMKVLAARRRDTGDIRTLVERLTLGSVDTVLALCTEIFPDEPVPDRARPMLEYLFDES</sequence>
<dbReference type="RefSeq" id="WP_184944410.1">
    <property type="nucleotide sequence ID" value="NZ_BAAAWZ010000001.1"/>
</dbReference>
<name>A0A841D9P9_PLAVE</name>
<protein>
    <submittedName>
        <fullName evidence="1">Uncharacterized protein</fullName>
    </submittedName>
</protein>
<dbReference type="EMBL" id="JACHJJ010000015">
    <property type="protein sequence ID" value="MBB5965204.1"/>
    <property type="molecule type" value="Genomic_DNA"/>
</dbReference>
<proteinExistence type="predicted"/>
<dbReference type="AlphaFoldDB" id="A0A841D9P9"/>
<accession>A0A841D9P9</accession>
<evidence type="ECO:0000313" key="1">
    <source>
        <dbReference type="EMBL" id="MBB5965204.1"/>
    </source>
</evidence>
<organism evidence="1 2">
    <name type="scientific">Planomonospora venezuelensis</name>
    <dbReference type="NCBI Taxonomy" id="1999"/>
    <lineage>
        <taxon>Bacteria</taxon>
        <taxon>Bacillati</taxon>
        <taxon>Actinomycetota</taxon>
        <taxon>Actinomycetes</taxon>
        <taxon>Streptosporangiales</taxon>
        <taxon>Streptosporangiaceae</taxon>
        <taxon>Planomonospora</taxon>
    </lineage>
</organism>
<reference evidence="1 2" key="1">
    <citation type="submission" date="2020-08" db="EMBL/GenBank/DDBJ databases">
        <title>Genomic Encyclopedia of Type Strains, Phase III (KMG-III): the genomes of soil and plant-associated and newly described type strains.</title>
        <authorList>
            <person name="Whitman W."/>
        </authorList>
    </citation>
    <scope>NUCLEOTIDE SEQUENCE [LARGE SCALE GENOMIC DNA]</scope>
    <source>
        <strain evidence="1 2">CECT 3303</strain>
    </source>
</reference>
<gene>
    <name evidence="1" type="ORF">FHS22_004490</name>
</gene>
<keyword evidence="2" id="KW-1185">Reference proteome</keyword>
<evidence type="ECO:0000313" key="2">
    <source>
        <dbReference type="Proteomes" id="UP000562352"/>
    </source>
</evidence>
<dbReference type="Proteomes" id="UP000562352">
    <property type="component" value="Unassembled WGS sequence"/>
</dbReference>
<comment type="caution">
    <text evidence="1">The sequence shown here is derived from an EMBL/GenBank/DDBJ whole genome shotgun (WGS) entry which is preliminary data.</text>
</comment>